<comment type="similarity">
    <text evidence="2 6">Belongs to the transposase mutator family.</text>
</comment>
<dbReference type="AlphaFoldDB" id="A0A840J3E7"/>
<sequence length="201" mass="21824">MPAASGSLPGVRVIELGTVVAGPFGGRMLSVGVAIPRRWRSARSRHGERKKATCRLSNVGSGSLQGQLATYKGPRHYVFTIGVTVDGRKDVLGLWMGTGGEGAKFWMGVLVDLKNRGVTDVFFLVCDGLKGLPEVVANVWPHALVQTFIVHLVRNTFRLAARQHWDALKRDVKPLETAPSSDAALVALDELEEKRGGDTRR</sequence>
<dbReference type="SUPFAM" id="SSF89796">
    <property type="entry name" value="CoA-transferase family III (CaiB/BaiF)"/>
    <property type="match status" value="1"/>
</dbReference>
<evidence type="ECO:0000256" key="4">
    <source>
        <dbReference type="ARBA" id="ARBA00023125"/>
    </source>
</evidence>
<organism evidence="7 8">
    <name type="scientific">Amycolatopsis jiangsuensis</name>
    <dbReference type="NCBI Taxonomy" id="1181879"/>
    <lineage>
        <taxon>Bacteria</taxon>
        <taxon>Bacillati</taxon>
        <taxon>Actinomycetota</taxon>
        <taxon>Actinomycetes</taxon>
        <taxon>Pseudonocardiales</taxon>
        <taxon>Pseudonocardiaceae</taxon>
        <taxon>Amycolatopsis</taxon>
    </lineage>
</organism>
<evidence type="ECO:0000256" key="3">
    <source>
        <dbReference type="ARBA" id="ARBA00022578"/>
    </source>
</evidence>
<evidence type="ECO:0000256" key="6">
    <source>
        <dbReference type="RuleBase" id="RU365089"/>
    </source>
</evidence>
<keyword evidence="5 6" id="KW-0233">DNA recombination</keyword>
<evidence type="ECO:0000256" key="5">
    <source>
        <dbReference type="ARBA" id="ARBA00023172"/>
    </source>
</evidence>
<evidence type="ECO:0000256" key="1">
    <source>
        <dbReference type="ARBA" id="ARBA00002190"/>
    </source>
</evidence>
<dbReference type="PANTHER" id="PTHR33217:SF8">
    <property type="entry name" value="MUTATOR FAMILY TRANSPOSASE"/>
    <property type="match status" value="1"/>
</dbReference>
<dbReference type="EMBL" id="JACHMG010000001">
    <property type="protein sequence ID" value="MBB4689596.1"/>
    <property type="molecule type" value="Genomic_DNA"/>
</dbReference>
<comment type="caution">
    <text evidence="7">The sequence shown here is derived from an EMBL/GenBank/DDBJ whole genome shotgun (WGS) entry which is preliminary data.</text>
</comment>
<accession>A0A840J3E7</accession>
<dbReference type="GO" id="GO:0003677">
    <property type="term" value="F:DNA binding"/>
    <property type="evidence" value="ECO:0007669"/>
    <property type="project" value="UniProtKB-UniRule"/>
</dbReference>
<dbReference type="Pfam" id="PF00872">
    <property type="entry name" value="Transposase_mut"/>
    <property type="match status" value="1"/>
</dbReference>
<name>A0A840J3E7_9PSEU</name>
<gene>
    <name evidence="7" type="ORF">BJY18_007081</name>
</gene>
<keyword evidence="6" id="KW-0814">Transposable element</keyword>
<keyword evidence="3 6" id="KW-0815">Transposition</keyword>
<proteinExistence type="inferred from homology"/>
<protein>
    <recommendedName>
        <fullName evidence="6">Mutator family transposase</fullName>
    </recommendedName>
</protein>
<dbReference type="GO" id="GO:0006313">
    <property type="term" value="P:DNA transposition"/>
    <property type="evidence" value="ECO:0007669"/>
    <property type="project" value="UniProtKB-UniRule"/>
</dbReference>
<dbReference type="GO" id="GO:0004803">
    <property type="term" value="F:transposase activity"/>
    <property type="evidence" value="ECO:0007669"/>
    <property type="project" value="UniProtKB-UniRule"/>
</dbReference>
<comment type="function">
    <text evidence="1 6">Required for the transposition of the insertion element.</text>
</comment>
<evidence type="ECO:0000256" key="2">
    <source>
        <dbReference type="ARBA" id="ARBA00010961"/>
    </source>
</evidence>
<reference evidence="7 8" key="1">
    <citation type="submission" date="2020-08" db="EMBL/GenBank/DDBJ databases">
        <title>Sequencing the genomes of 1000 actinobacteria strains.</title>
        <authorList>
            <person name="Klenk H.-P."/>
        </authorList>
    </citation>
    <scope>NUCLEOTIDE SEQUENCE [LARGE SCALE GENOMIC DNA]</scope>
    <source>
        <strain evidence="7 8">DSM 45859</strain>
    </source>
</reference>
<keyword evidence="4 6" id="KW-0238">DNA-binding</keyword>
<dbReference type="PANTHER" id="PTHR33217">
    <property type="entry name" value="TRANSPOSASE FOR INSERTION SEQUENCE ELEMENT IS1081"/>
    <property type="match status" value="1"/>
</dbReference>
<dbReference type="InterPro" id="IPR001207">
    <property type="entry name" value="Transposase_mutator"/>
</dbReference>
<dbReference type="Proteomes" id="UP000581769">
    <property type="component" value="Unassembled WGS sequence"/>
</dbReference>
<dbReference type="InterPro" id="IPR023606">
    <property type="entry name" value="CoA-Trfase_III_dom_1_sf"/>
</dbReference>
<evidence type="ECO:0000313" key="7">
    <source>
        <dbReference type="EMBL" id="MBB4689596.1"/>
    </source>
</evidence>
<evidence type="ECO:0000313" key="8">
    <source>
        <dbReference type="Proteomes" id="UP000581769"/>
    </source>
</evidence>
<keyword evidence="8" id="KW-1185">Reference proteome</keyword>